<dbReference type="Pfam" id="PF00330">
    <property type="entry name" value="Aconitase"/>
    <property type="match status" value="1"/>
</dbReference>
<evidence type="ECO:0000256" key="10">
    <source>
        <dbReference type="ARBA" id="ARBA00023014"/>
    </source>
</evidence>
<accession>A0A4R5USA6</accession>
<dbReference type="Gene3D" id="3.30.499.10">
    <property type="entry name" value="Aconitase, domain 3"/>
    <property type="match status" value="2"/>
</dbReference>
<dbReference type="InterPro" id="IPR050926">
    <property type="entry name" value="Aconitase/IPM_isomerase"/>
</dbReference>
<dbReference type="GO" id="GO:0051539">
    <property type="term" value="F:4 iron, 4 sulfur cluster binding"/>
    <property type="evidence" value="ECO:0007669"/>
    <property type="project" value="InterPro"/>
</dbReference>
<dbReference type="PANTHER" id="PTHR43160">
    <property type="entry name" value="ACONITATE HYDRATASE B"/>
    <property type="match status" value="1"/>
</dbReference>
<dbReference type="PANTHER" id="PTHR43160:SF3">
    <property type="entry name" value="ACONITATE HYDRATASE, MITOCHONDRIAL"/>
    <property type="match status" value="1"/>
</dbReference>
<dbReference type="EMBL" id="SMUW01000037">
    <property type="protein sequence ID" value="TDK41989.1"/>
    <property type="molecule type" value="Genomic_DNA"/>
</dbReference>
<dbReference type="CDD" id="cd01584">
    <property type="entry name" value="AcnA_Mitochondrial"/>
    <property type="match status" value="1"/>
</dbReference>
<feature type="domain" description="Aconitase A/isopropylmalate dehydratase small subunit swivel" evidence="17">
    <location>
        <begin position="558"/>
        <end position="685"/>
    </location>
</feature>
<evidence type="ECO:0000256" key="14">
    <source>
        <dbReference type="ARBA" id="ARBA00031081"/>
    </source>
</evidence>
<dbReference type="FunFam" id="3.30.499.10:FF:000004">
    <property type="entry name" value="Aconitate hydratase, mitochondrial"/>
    <property type="match status" value="1"/>
</dbReference>
<evidence type="ECO:0000256" key="11">
    <source>
        <dbReference type="ARBA" id="ARBA00023239"/>
    </source>
</evidence>
<dbReference type="GO" id="GO:0005829">
    <property type="term" value="C:cytosol"/>
    <property type="evidence" value="ECO:0007669"/>
    <property type="project" value="TreeGrafter"/>
</dbReference>
<dbReference type="SUPFAM" id="SSF53732">
    <property type="entry name" value="Aconitase iron-sulfur domain"/>
    <property type="match status" value="1"/>
</dbReference>
<comment type="catalytic activity">
    <reaction evidence="12">
        <text>citrate = D-threo-isocitrate</text>
        <dbReference type="Rhea" id="RHEA:10336"/>
        <dbReference type="ChEBI" id="CHEBI:15562"/>
        <dbReference type="ChEBI" id="CHEBI:16947"/>
        <dbReference type="EC" id="4.2.1.3"/>
    </reaction>
</comment>
<comment type="pathway">
    <text evidence="2">Carbohydrate metabolism; tricarboxylic acid cycle; isocitrate from oxaloacetate: step 2/2.</text>
</comment>
<evidence type="ECO:0000313" key="18">
    <source>
        <dbReference type="EMBL" id="TDK41989.1"/>
    </source>
</evidence>
<proteinExistence type="inferred from homology"/>
<dbReference type="SUPFAM" id="SSF52016">
    <property type="entry name" value="LeuD/IlvD-like"/>
    <property type="match status" value="1"/>
</dbReference>
<name>A0A4R5USA6_9BACT</name>
<evidence type="ECO:0000256" key="6">
    <source>
        <dbReference type="ARBA" id="ARBA00022532"/>
    </source>
</evidence>
<dbReference type="NCBIfam" id="NF005558">
    <property type="entry name" value="PRK07229.1"/>
    <property type="match status" value="1"/>
</dbReference>
<dbReference type="InterPro" id="IPR015928">
    <property type="entry name" value="Aconitase/3IPM_dehydase_swvl"/>
</dbReference>
<dbReference type="InterPro" id="IPR000573">
    <property type="entry name" value="AconitaseA/IPMdHydase_ssu_swvl"/>
</dbReference>
<evidence type="ECO:0000313" key="19">
    <source>
        <dbReference type="Proteomes" id="UP000295438"/>
    </source>
</evidence>
<dbReference type="InterPro" id="IPR001030">
    <property type="entry name" value="Acoase/IPM_deHydtase_lsu_aba"/>
</dbReference>
<dbReference type="InterPro" id="IPR006248">
    <property type="entry name" value="Aconitase_mito-like"/>
</dbReference>
<dbReference type="Proteomes" id="UP000295438">
    <property type="component" value="Unassembled WGS sequence"/>
</dbReference>
<protein>
    <recommendedName>
        <fullName evidence="5">Aconitate hydratase A</fullName>
        <ecNumber evidence="4">4.2.1.3</ecNumber>
    </recommendedName>
    <alternativeName>
        <fullName evidence="13">Citrate hydro-lyase</fullName>
    </alternativeName>
    <alternativeName>
        <fullName evidence="15">Iron-responsive protein-like</fullName>
    </alternativeName>
    <alternativeName>
        <fullName evidence="14">RNA-binding protein</fullName>
    </alternativeName>
</protein>
<evidence type="ECO:0000256" key="1">
    <source>
        <dbReference type="ARBA" id="ARBA00001966"/>
    </source>
</evidence>
<dbReference type="AlphaFoldDB" id="A0A4R5USA6"/>
<dbReference type="GO" id="GO:0003994">
    <property type="term" value="F:aconitate hydratase activity"/>
    <property type="evidence" value="ECO:0007669"/>
    <property type="project" value="UniProtKB-EC"/>
</dbReference>
<keyword evidence="9" id="KW-0408">Iron</keyword>
<comment type="similarity">
    <text evidence="3">Belongs to the aconitase/IPM isomerase family.</text>
</comment>
<dbReference type="NCBIfam" id="TIGR01340">
    <property type="entry name" value="aconitase_mito"/>
    <property type="match status" value="1"/>
</dbReference>
<dbReference type="Gene3D" id="3.40.1060.10">
    <property type="entry name" value="Aconitase, Domain 2"/>
    <property type="match status" value="1"/>
</dbReference>
<dbReference type="PROSITE" id="PS01244">
    <property type="entry name" value="ACONITASE_2"/>
    <property type="match status" value="1"/>
</dbReference>
<evidence type="ECO:0000256" key="7">
    <source>
        <dbReference type="ARBA" id="ARBA00022723"/>
    </source>
</evidence>
<dbReference type="FunFam" id="3.30.499.10:FF:000003">
    <property type="entry name" value="Aconitate hydratase, mitochondrial"/>
    <property type="match status" value="1"/>
</dbReference>
<keyword evidence="6" id="KW-0816">Tricarboxylic acid cycle</keyword>
<gene>
    <name evidence="18" type="ORF">E1898_18610</name>
</gene>
<dbReference type="PRINTS" id="PR00415">
    <property type="entry name" value="ACONITASE"/>
</dbReference>
<evidence type="ECO:0000256" key="9">
    <source>
        <dbReference type="ARBA" id="ARBA00023004"/>
    </source>
</evidence>
<evidence type="ECO:0000256" key="8">
    <source>
        <dbReference type="ARBA" id="ARBA00022946"/>
    </source>
</evidence>
<dbReference type="GO" id="GO:0046872">
    <property type="term" value="F:metal ion binding"/>
    <property type="evidence" value="ECO:0007669"/>
    <property type="project" value="UniProtKB-KW"/>
</dbReference>
<evidence type="ECO:0000256" key="3">
    <source>
        <dbReference type="ARBA" id="ARBA00007185"/>
    </source>
</evidence>
<dbReference type="FunFam" id="3.40.1060.10:FF:000001">
    <property type="entry name" value="Aconitate hydratase, mitochondrial"/>
    <property type="match status" value="1"/>
</dbReference>
<evidence type="ECO:0000256" key="12">
    <source>
        <dbReference type="ARBA" id="ARBA00023501"/>
    </source>
</evidence>
<evidence type="ECO:0000256" key="2">
    <source>
        <dbReference type="ARBA" id="ARBA00004717"/>
    </source>
</evidence>
<organism evidence="18 19">
    <name type="scientific">Algoriphagus formosus</name>
    <dbReference type="NCBI Taxonomy" id="2007308"/>
    <lineage>
        <taxon>Bacteria</taxon>
        <taxon>Pseudomonadati</taxon>
        <taxon>Bacteroidota</taxon>
        <taxon>Cytophagia</taxon>
        <taxon>Cytophagales</taxon>
        <taxon>Cyclobacteriaceae</taxon>
        <taxon>Algoriphagus</taxon>
    </lineage>
</organism>
<sequence>MAFDIEMIKEVYARYPERIAAARKAVGKPLTLTEKILYSHLSDGPATAAYERGKSYVDFQPDRVAMQDATAQMALLQFMQAGKDQVAVPSTVHCDHLIQAEVGAAKDLQKANDKNKEVYDFLASVSNKYGIGFWKPGAGIIHQVVLENYAFPGGMMIGTDSHTPNAGGLGMVAIGVGGADACDVMAGLPWELKFPKLIGVKLTGKMSGWTSAKDVILKVAGILTVKGGTGAIVEYFGEGARSLSATGKGTICNMGAEIGATTSIFGYDEKSAAYLSGTGRSDIAELANGIAEHLTGDDEVYANPEQYFDQVIEINLSELEPHVNGPFTPDLAWPLSKFAAAVKENNWPAKLEVGLIGSCTNSSYEDISRAASLAQQAVDKKLVAKSEFTITPGSEQVRYTVERDGFLGTFGKMGGVVLANACGPCIGQWARHGAEKQEKNSIITSFNRNFAKRADGNPNTHAFVASPEVVTALAIAGDLTFNPMTDSLINEEGKEVRLDEPRGLEMPTKGFAVEDAGYQAPAEDGSQVDVIVDPKSDRLQLLESFPAWEGTDLKGLKLLIKAKGKCTTDHISMAGPWLRFRGHLDNISNNMLIGAVNAYNDETNKVKNQITGEYGEVPATQRHYKEEGIGTVVVGDENYGEGSSREHAAMEPRFLGVRAILVKSFARIHETNLKKQGMLALTFDDPADYDKVQEDDTIDILGLTEFAPNKPLTVVLTHADGTKDEFLVNHTYNEGQIEWFKAGSALNLIKAGIL</sequence>
<feature type="domain" description="Aconitase/3-isopropylmalate dehydratase large subunit alpha/beta/alpha" evidence="16">
    <location>
        <begin position="34"/>
        <end position="477"/>
    </location>
</feature>
<keyword evidence="10" id="KW-0411">Iron-sulfur</keyword>
<dbReference type="InterPro" id="IPR015931">
    <property type="entry name" value="Acnase/IPM_dHydase_lsu_aba_1/3"/>
</dbReference>
<dbReference type="InterPro" id="IPR036008">
    <property type="entry name" value="Aconitase_4Fe-4S_dom"/>
</dbReference>
<evidence type="ECO:0000259" key="16">
    <source>
        <dbReference type="Pfam" id="PF00330"/>
    </source>
</evidence>
<keyword evidence="19" id="KW-1185">Reference proteome</keyword>
<dbReference type="Pfam" id="PF00694">
    <property type="entry name" value="Aconitase_C"/>
    <property type="match status" value="1"/>
</dbReference>
<comment type="cofactor">
    <cofactor evidence="1">
        <name>[4Fe-4S] cluster</name>
        <dbReference type="ChEBI" id="CHEBI:49883"/>
    </cofactor>
</comment>
<keyword evidence="7" id="KW-0479">Metal-binding</keyword>
<dbReference type="InterPro" id="IPR018136">
    <property type="entry name" value="Aconitase_4Fe-4S_BS"/>
</dbReference>
<dbReference type="Gene3D" id="3.20.19.10">
    <property type="entry name" value="Aconitase, domain 4"/>
    <property type="match status" value="1"/>
</dbReference>
<evidence type="ECO:0000256" key="15">
    <source>
        <dbReference type="ARBA" id="ARBA00031977"/>
    </source>
</evidence>
<evidence type="ECO:0000256" key="4">
    <source>
        <dbReference type="ARBA" id="ARBA00012926"/>
    </source>
</evidence>
<keyword evidence="11 18" id="KW-0456">Lyase</keyword>
<reference evidence="18 19" key="1">
    <citation type="submission" date="2019-03" db="EMBL/GenBank/DDBJ databases">
        <title>Algoriphagus aquimaris sp. nov., isolated form marine sediment in Pohang, Korea.</title>
        <authorList>
            <person name="Kim J."/>
            <person name="Yoon S.-H."/>
            <person name="Lee S.-S."/>
        </authorList>
    </citation>
    <scope>NUCLEOTIDE SEQUENCE [LARGE SCALE GENOMIC DNA]</scope>
    <source>
        <strain evidence="18 19">F21</strain>
    </source>
</reference>
<dbReference type="EC" id="4.2.1.3" evidence="4"/>
<dbReference type="GO" id="GO:0006099">
    <property type="term" value="P:tricarboxylic acid cycle"/>
    <property type="evidence" value="ECO:0007669"/>
    <property type="project" value="UniProtKB-UniPathway"/>
</dbReference>
<dbReference type="RefSeq" id="WP_133392018.1">
    <property type="nucleotide sequence ID" value="NZ_SMUW01000037.1"/>
</dbReference>
<comment type="caution">
    <text evidence="18">The sequence shown here is derived from an EMBL/GenBank/DDBJ whole genome shotgun (WGS) entry which is preliminary data.</text>
</comment>
<keyword evidence="8" id="KW-0809">Transit peptide</keyword>
<dbReference type="FunFam" id="3.20.19.10:FF:000002">
    <property type="entry name" value="Aconitate hydratase, mitochondrial"/>
    <property type="match status" value="1"/>
</dbReference>
<dbReference type="UniPathway" id="UPA00223">
    <property type="reaction ID" value="UER00718"/>
</dbReference>
<dbReference type="InterPro" id="IPR015932">
    <property type="entry name" value="Aconitase_dom2"/>
</dbReference>
<evidence type="ECO:0000259" key="17">
    <source>
        <dbReference type="Pfam" id="PF00694"/>
    </source>
</evidence>
<evidence type="ECO:0000256" key="5">
    <source>
        <dbReference type="ARBA" id="ARBA00019378"/>
    </source>
</evidence>
<evidence type="ECO:0000256" key="13">
    <source>
        <dbReference type="ARBA" id="ARBA00029682"/>
    </source>
</evidence>
<dbReference type="PROSITE" id="PS00450">
    <property type="entry name" value="ACONITASE_1"/>
    <property type="match status" value="1"/>
</dbReference>